<dbReference type="InterPro" id="IPR009057">
    <property type="entry name" value="Homeodomain-like_sf"/>
</dbReference>
<gene>
    <name evidence="3" type="primary">LOC115880836</name>
</gene>
<dbReference type="GO" id="GO:0005634">
    <property type="term" value="C:nucleus"/>
    <property type="evidence" value="ECO:0007669"/>
    <property type="project" value="UniProtKB-SubCell"/>
</dbReference>
<evidence type="ECO:0000313" key="2">
    <source>
        <dbReference type="Proteomes" id="UP000504635"/>
    </source>
</evidence>
<dbReference type="OrthoDB" id="10250004at2759"/>
<dbReference type="Proteomes" id="UP000504635">
    <property type="component" value="Unplaced"/>
</dbReference>
<accession>A0A6J2XT56</accession>
<proteinExistence type="predicted"/>
<reference evidence="3" key="1">
    <citation type="submission" date="2025-08" db="UniProtKB">
        <authorList>
            <consortium name="RefSeq"/>
        </authorList>
    </citation>
    <scope>IDENTIFICATION</scope>
    <source>
        <tissue evidence="3">Gonads</tissue>
    </source>
</reference>
<organism evidence="2 3">
    <name type="scientific">Sitophilus oryzae</name>
    <name type="common">Rice weevil</name>
    <name type="synonym">Curculio oryzae</name>
    <dbReference type="NCBI Taxonomy" id="7048"/>
    <lineage>
        <taxon>Eukaryota</taxon>
        <taxon>Metazoa</taxon>
        <taxon>Ecdysozoa</taxon>
        <taxon>Arthropoda</taxon>
        <taxon>Hexapoda</taxon>
        <taxon>Insecta</taxon>
        <taxon>Pterygota</taxon>
        <taxon>Neoptera</taxon>
        <taxon>Endopterygota</taxon>
        <taxon>Coleoptera</taxon>
        <taxon>Polyphaga</taxon>
        <taxon>Cucujiformia</taxon>
        <taxon>Curculionidae</taxon>
        <taxon>Dryophthorinae</taxon>
        <taxon>Sitophilus</taxon>
    </lineage>
</organism>
<dbReference type="AlphaFoldDB" id="A0A6J2XT56"/>
<comment type="subcellular location">
    <subcellularLocation>
        <location evidence="1">Nucleus</location>
    </subcellularLocation>
</comment>
<dbReference type="RefSeq" id="XP_030754005.1">
    <property type="nucleotide sequence ID" value="XM_030898145.1"/>
</dbReference>
<evidence type="ECO:0000313" key="3">
    <source>
        <dbReference type="RefSeq" id="XP_030754005.1"/>
    </source>
</evidence>
<name>A0A6J2XT56_SITOR</name>
<dbReference type="InParanoid" id="A0A6J2XT56"/>
<sequence>MSDIQSWTYEEKKSFLIALRAYGDSDLFKLQSILPNKGITEIRKIIDHYKNKAQLKWLNDENRKNDEIRNWLDILEKINSKQVGPIHDIIPRVLKYIALFENKSKNSDIKMREVYLYLSEISKIGYGSKPKELPERARYLVYKCLHQLAQNLQNQDIEETKLFLKGLEKFDDLVQFRKEASVNSLHVPDYLLQVNKSDFVEDN</sequence>
<dbReference type="KEGG" id="soy:115880836"/>
<dbReference type="SUPFAM" id="SSF46689">
    <property type="entry name" value="Homeodomain-like"/>
    <property type="match status" value="1"/>
</dbReference>
<keyword evidence="2" id="KW-1185">Reference proteome</keyword>
<evidence type="ECO:0000256" key="1">
    <source>
        <dbReference type="ARBA" id="ARBA00004123"/>
    </source>
</evidence>
<dbReference type="GeneID" id="115880836"/>
<protein>
    <submittedName>
        <fullName evidence="3">Uncharacterized protein LOC115880836</fullName>
    </submittedName>
</protein>